<evidence type="ECO:0000313" key="8">
    <source>
        <dbReference type="EMBL" id="WCT73465.1"/>
    </source>
</evidence>
<dbReference type="Proteomes" id="UP001220395">
    <property type="component" value="Chromosome"/>
</dbReference>
<dbReference type="RefSeq" id="WP_273687702.1">
    <property type="nucleotide sequence ID" value="NZ_CP117411.1"/>
</dbReference>
<keyword evidence="4" id="KW-0274">FAD</keyword>
<dbReference type="Pfam" id="PF02771">
    <property type="entry name" value="Acyl-CoA_dh_N"/>
    <property type="match status" value="1"/>
</dbReference>
<protein>
    <submittedName>
        <fullName evidence="8">Acyl-CoA dehydrogenase family protein</fullName>
    </submittedName>
</protein>
<dbReference type="Gene3D" id="1.20.140.10">
    <property type="entry name" value="Butyryl-CoA Dehydrogenase, subunit A, domain 3"/>
    <property type="match status" value="1"/>
</dbReference>
<dbReference type="Gene3D" id="1.10.540.10">
    <property type="entry name" value="Acyl-CoA dehydrogenase/oxidase, N-terminal domain"/>
    <property type="match status" value="1"/>
</dbReference>
<dbReference type="PANTHER" id="PTHR43884:SF20">
    <property type="entry name" value="ACYL-COA DEHYDROGENASE FADE28"/>
    <property type="match status" value="1"/>
</dbReference>
<accession>A0ABY7TM42</accession>
<comment type="similarity">
    <text evidence="2">Belongs to the acyl-CoA dehydrogenase family.</text>
</comment>
<name>A0ABY7TM42_9SPHN</name>
<evidence type="ECO:0000259" key="6">
    <source>
        <dbReference type="Pfam" id="PF00441"/>
    </source>
</evidence>
<dbReference type="InterPro" id="IPR013786">
    <property type="entry name" value="AcylCoA_DH/ox_N"/>
</dbReference>
<dbReference type="InterPro" id="IPR009075">
    <property type="entry name" value="AcylCo_DH/oxidase_C"/>
</dbReference>
<keyword evidence="3" id="KW-0285">Flavoprotein</keyword>
<dbReference type="SUPFAM" id="SSF47203">
    <property type="entry name" value="Acyl-CoA dehydrogenase C-terminal domain-like"/>
    <property type="match status" value="1"/>
</dbReference>
<evidence type="ECO:0000256" key="5">
    <source>
        <dbReference type="ARBA" id="ARBA00023002"/>
    </source>
</evidence>
<dbReference type="InterPro" id="IPR036250">
    <property type="entry name" value="AcylCo_DH-like_C"/>
</dbReference>
<dbReference type="InterPro" id="IPR009100">
    <property type="entry name" value="AcylCoA_DH/oxidase_NM_dom_sf"/>
</dbReference>
<evidence type="ECO:0000256" key="4">
    <source>
        <dbReference type="ARBA" id="ARBA00022827"/>
    </source>
</evidence>
<reference evidence="8 9" key="1">
    <citation type="submission" date="2023-02" db="EMBL/GenBank/DDBJ databases">
        <title>Genome sequence of Sphingomonas naphthae.</title>
        <authorList>
            <person name="Kim S."/>
            <person name="Heo J."/>
            <person name="Kwon S.-W."/>
        </authorList>
    </citation>
    <scope>NUCLEOTIDE SEQUENCE [LARGE SCALE GENOMIC DNA]</scope>
    <source>
        <strain evidence="8 9">KACC 18716</strain>
    </source>
</reference>
<feature type="domain" description="Acyl-CoA dehydrogenase/oxidase N-terminal" evidence="7">
    <location>
        <begin position="21"/>
        <end position="96"/>
    </location>
</feature>
<feature type="domain" description="Acyl-CoA dehydrogenase/oxidase C-terminal" evidence="6">
    <location>
        <begin position="176"/>
        <end position="302"/>
    </location>
</feature>
<dbReference type="PANTHER" id="PTHR43884">
    <property type="entry name" value="ACYL-COA DEHYDROGENASE"/>
    <property type="match status" value="1"/>
</dbReference>
<keyword evidence="5" id="KW-0560">Oxidoreductase</keyword>
<organism evidence="8 9">
    <name type="scientific">Sphingomonas naphthae</name>
    <dbReference type="NCBI Taxonomy" id="1813468"/>
    <lineage>
        <taxon>Bacteria</taxon>
        <taxon>Pseudomonadati</taxon>
        <taxon>Pseudomonadota</taxon>
        <taxon>Alphaproteobacteria</taxon>
        <taxon>Sphingomonadales</taxon>
        <taxon>Sphingomonadaceae</taxon>
        <taxon>Sphingomonas</taxon>
    </lineage>
</organism>
<keyword evidence="9" id="KW-1185">Reference proteome</keyword>
<proteinExistence type="inferred from homology"/>
<evidence type="ECO:0000256" key="3">
    <source>
        <dbReference type="ARBA" id="ARBA00022630"/>
    </source>
</evidence>
<evidence type="ECO:0000256" key="1">
    <source>
        <dbReference type="ARBA" id="ARBA00001974"/>
    </source>
</evidence>
<evidence type="ECO:0000256" key="2">
    <source>
        <dbReference type="ARBA" id="ARBA00009347"/>
    </source>
</evidence>
<comment type="cofactor">
    <cofactor evidence="1">
        <name>FAD</name>
        <dbReference type="ChEBI" id="CHEBI:57692"/>
    </cofactor>
</comment>
<dbReference type="SUPFAM" id="SSF56645">
    <property type="entry name" value="Acyl-CoA dehydrogenase NM domain-like"/>
    <property type="match status" value="1"/>
</dbReference>
<evidence type="ECO:0000313" key="9">
    <source>
        <dbReference type="Proteomes" id="UP001220395"/>
    </source>
</evidence>
<gene>
    <name evidence="8" type="ORF">PQ455_17955</name>
</gene>
<dbReference type="EMBL" id="CP117411">
    <property type="protein sequence ID" value="WCT73465.1"/>
    <property type="molecule type" value="Genomic_DNA"/>
</dbReference>
<sequence>MTFHPDADQRALIEDAFSRPLDELLPLARLHAAEAAEPWEAIAGLGIFGVAADPDIGGVGLGPVEEALVAMELGRRLAGAQILTTLMAYHCADEALRARLVTGEARVAPATLTGGSLCVIDGDGADHVLLRRDGRASLVPIGALADRKTVDDHHWTATLADAGQAPAGLVWADDVALTRVRLIEAAALSGMAACATTMAVDYAKLREQFGHAIGGFQAVKHQCANMAMAAMAARDQTSFASVALEQGRADAAFQVESALLLAIDAALANSRRNVQVHGGIGFSEEADPHLVVKRAHLLIEAAGGADAAADRVAGAEAAMIRQG</sequence>
<dbReference type="InterPro" id="IPR037069">
    <property type="entry name" value="AcylCoA_DH/ox_N_sf"/>
</dbReference>
<dbReference type="Pfam" id="PF00441">
    <property type="entry name" value="Acyl-CoA_dh_1"/>
    <property type="match status" value="1"/>
</dbReference>
<evidence type="ECO:0000259" key="7">
    <source>
        <dbReference type="Pfam" id="PF02771"/>
    </source>
</evidence>